<feature type="compositionally biased region" description="Acidic residues" evidence="1">
    <location>
        <begin position="42"/>
        <end position="53"/>
    </location>
</feature>
<proteinExistence type="predicted"/>
<feature type="compositionally biased region" description="Acidic residues" evidence="1">
    <location>
        <begin position="1"/>
        <end position="16"/>
    </location>
</feature>
<dbReference type="AlphaFoldDB" id="X0ZD04"/>
<name>X0ZD04_9ZZZZ</name>
<protein>
    <submittedName>
        <fullName evidence="2">Uncharacterized protein</fullName>
    </submittedName>
</protein>
<feature type="region of interest" description="Disordered" evidence="1">
    <location>
        <begin position="1"/>
        <end position="87"/>
    </location>
</feature>
<gene>
    <name evidence="2" type="ORF">S01H4_15186</name>
</gene>
<feature type="compositionally biased region" description="Acidic residues" evidence="1">
    <location>
        <begin position="60"/>
        <end position="69"/>
    </location>
</feature>
<evidence type="ECO:0000256" key="1">
    <source>
        <dbReference type="SAM" id="MobiDB-lite"/>
    </source>
</evidence>
<organism evidence="2">
    <name type="scientific">marine sediment metagenome</name>
    <dbReference type="NCBI Taxonomy" id="412755"/>
    <lineage>
        <taxon>unclassified sequences</taxon>
        <taxon>metagenomes</taxon>
        <taxon>ecological metagenomes</taxon>
    </lineage>
</organism>
<reference evidence="2" key="1">
    <citation type="journal article" date="2014" name="Front. Microbiol.">
        <title>High frequency of phylogenetically diverse reductive dehalogenase-homologous genes in deep subseafloor sedimentary metagenomes.</title>
        <authorList>
            <person name="Kawai M."/>
            <person name="Futagami T."/>
            <person name="Toyoda A."/>
            <person name="Takaki Y."/>
            <person name="Nishi S."/>
            <person name="Hori S."/>
            <person name="Arai W."/>
            <person name="Tsubouchi T."/>
            <person name="Morono Y."/>
            <person name="Uchiyama I."/>
            <person name="Ito T."/>
            <person name="Fujiyama A."/>
            <person name="Inagaki F."/>
            <person name="Takami H."/>
        </authorList>
    </citation>
    <scope>NUCLEOTIDE SEQUENCE</scope>
    <source>
        <strain evidence="2">Expedition CK06-06</strain>
    </source>
</reference>
<comment type="caution">
    <text evidence="2">The sequence shown here is derived from an EMBL/GenBank/DDBJ whole genome shotgun (WGS) entry which is preliminary data.</text>
</comment>
<evidence type="ECO:0000313" key="2">
    <source>
        <dbReference type="EMBL" id="GAG67460.1"/>
    </source>
</evidence>
<accession>X0ZD04</accession>
<feature type="non-terminal residue" evidence="2">
    <location>
        <position position="1"/>
    </location>
</feature>
<dbReference type="EMBL" id="BART01006653">
    <property type="protein sequence ID" value="GAG67460.1"/>
    <property type="molecule type" value="Genomic_DNA"/>
</dbReference>
<sequence length="87" mass="9464">EEGEEAVTDISESEIAEEVKAEPVEINKAGTDSPTDLKKEEDTDSSEEEDENASESGESSIDETEENVNEVDNSIAEDKPEGEEKES</sequence>